<evidence type="ECO:0000313" key="2">
    <source>
        <dbReference type="EMBL" id="KXH68066.1"/>
    </source>
</evidence>
<dbReference type="Proteomes" id="UP000070121">
    <property type="component" value="Unassembled WGS sequence"/>
</dbReference>
<gene>
    <name evidence="2" type="ORF">CSAL01_05570</name>
</gene>
<accession>A0A135V5X4</accession>
<sequence length="337" mass="38294">MEPPQNSAAGLSQSTINEVKRITKECRQHCQDQLTTELVRVITESEAWRQSTLESLLTKTPLKFPSHERAGIVEQIRAEFFCHIRRLGYEHNQAEGSLLVASTIKLEFDEKRPPPFTIPQVLSNTAPYNLQGRKSSKSSPQLETTPEAQDEAFIPRKRTRASLPPLETTPEVEDTVTVQRSTPRKAIPKTPESEAKSRGNIIATPTRSKPITNSTINRIHRTAFVFAHRLAKDKRFVLFCPGCKKPFTKDPFQNTVAFRHFQKCSVQNEGEDDIFLKHAHLEQRTKAWVTQHNRAIRKAKQQALNTGLEVTKAIRSRRASREVDQTFPKGEEAELAN</sequence>
<dbReference type="EMBL" id="JFFI01000388">
    <property type="protein sequence ID" value="KXH68066.1"/>
    <property type="molecule type" value="Genomic_DNA"/>
</dbReference>
<reference evidence="2 3" key="1">
    <citation type="submission" date="2014-02" db="EMBL/GenBank/DDBJ databases">
        <title>The genome sequence of Colletotrichum salicis CBS 607.94.</title>
        <authorList>
            <person name="Baroncelli R."/>
            <person name="Thon M.R."/>
        </authorList>
    </citation>
    <scope>NUCLEOTIDE SEQUENCE [LARGE SCALE GENOMIC DNA]</scope>
    <source>
        <strain evidence="2 3">CBS 607.94</strain>
    </source>
</reference>
<feature type="compositionally biased region" description="Polar residues" evidence="1">
    <location>
        <begin position="137"/>
        <end position="147"/>
    </location>
</feature>
<evidence type="ECO:0000313" key="3">
    <source>
        <dbReference type="Proteomes" id="UP000070121"/>
    </source>
</evidence>
<feature type="region of interest" description="Disordered" evidence="1">
    <location>
        <begin position="127"/>
        <end position="153"/>
    </location>
</feature>
<keyword evidence="3" id="KW-1185">Reference proteome</keyword>
<protein>
    <submittedName>
        <fullName evidence="2">Uncharacterized protein</fullName>
    </submittedName>
</protein>
<evidence type="ECO:0000256" key="1">
    <source>
        <dbReference type="SAM" id="MobiDB-lite"/>
    </source>
</evidence>
<organism evidence="2 3">
    <name type="scientific">Colletotrichum salicis</name>
    <dbReference type="NCBI Taxonomy" id="1209931"/>
    <lineage>
        <taxon>Eukaryota</taxon>
        <taxon>Fungi</taxon>
        <taxon>Dikarya</taxon>
        <taxon>Ascomycota</taxon>
        <taxon>Pezizomycotina</taxon>
        <taxon>Sordariomycetes</taxon>
        <taxon>Hypocreomycetidae</taxon>
        <taxon>Glomerellales</taxon>
        <taxon>Glomerellaceae</taxon>
        <taxon>Colletotrichum</taxon>
        <taxon>Colletotrichum acutatum species complex</taxon>
    </lineage>
</organism>
<name>A0A135V5X4_9PEZI</name>
<feature type="region of interest" description="Disordered" evidence="1">
    <location>
        <begin position="168"/>
        <end position="198"/>
    </location>
</feature>
<proteinExistence type="predicted"/>
<comment type="caution">
    <text evidence="2">The sequence shown here is derived from an EMBL/GenBank/DDBJ whole genome shotgun (WGS) entry which is preliminary data.</text>
</comment>
<dbReference type="AlphaFoldDB" id="A0A135V5X4"/>